<dbReference type="OrthoDB" id="14612at2759"/>
<dbReference type="InterPro" id="IPR013537">
    <property type="entry name" value="AcCoA_COase_cen"/>
</dbReference>
<dbReference type="GO" id="GO:0005524">
    <property type="term" value="F:ATP binding"/>
    <property type="evidence" value="ECO:0007669"/>
    <property type="project" value="InterPro"/>
</dbReference>
<organism evidence="2 3">
    <name type="scientific">Actinomortierella ambigua</name>
    <dbReference type="NCBI Taxonomy" id="1343610"/>
    <lineage>
        <taxon>Eukaryota</taxon>
        <taxon>Fungi</taxon>
        <taxon>Fungi incertae sedis</taxon>
        <taxon>Mucoromycota</taxon>
        <taxon>Mortierellomycotina</taxon>
        <taxon>Mortierellomycetes</taxon>
        <taxon>Mortierellales</taxon>
        <taxon>Mortierellaceae</taxon>
        <taxon>Actinomortierella</taxon>
    </lineage>
</organism>
<feature type="non-terminal residue" evidence="2">
    <location>
        <position position="96"/>
    </location>
</feature>
<reference evidence="2" key="1">
    <citation type="journal article" date="2020" name="Fungal Divers.">
        <title>Resolving the Mortierellaceae phylogeny through synthesis of multi-gene phylogenetics and phylogenomics.</title>
        <authorList>
            <person name="Vandepol N."/>
            <person name="Liber J."/>
            <person name="Desiro A."/>
            <person name="Na H."/>
            <person name="Kennedy M."/>
            <person name="Barry K."/>
            <person name="Grigoriev I.V."/>
            <person name="Miller A.N."/>
            <person name="O'Donnell K."/>
            <person name="Stajich J.E."/>
            <person name="Bonito G."/>
        </authorList>
    </citation>
    <scope>NUCLEOTIDE SEQUENCE</scope>
    <source>
        <strain evidence="2">BC1065</strain>
    </source>
</reference>
<evidence type="ECO:0000259" key="1">
    <source>
        <dbReference type="Pfam" id="PF08326"/>
    </source>
</evidence>
<proteinExistence type="predicted"/>
<gene>
    <name evidence="2" type="ORF">DFQ27_008150</name>
</gene>
<dbReference type="GO" id="GO:0003989">
    <property type="term" value="F:acetyl-CoA carboxylase activity"/>
    <property type="evidence" value="ECO:0007669"/>
    <property type="project" value="InterPro"/>
</dbReference>
<evidence type="ECO:0000313" key="2">
    <source>
        <dbReference type="EMBL" id="KAG0252326.1"/>
    </source>
</evidence>
<dbReference type="AlphaFoldDB" id="A0A9P6PTD7"/>
<feature type="domain" description="Acetyl-CoA carboxylase central" evidence="1">
    <location>
        <begin position="41"/>
        <end position="95"/>
    </location>
</feature>
<keyword evidence="3" id="KW-1185">Reference proteome</keyword>
<protein>
    <recommendedName>
        <fullName evidence="1">Acetyl-CoA carboxylase central domain-containing protein</fullName>
    </recommendedName>
</protein>
<name>A0A9P6PTD7_9FUNG</name>
<sequence>NRHLNLVTSSAVYNNHLNVIIKSGTVHSNNDDDGSQLFNSVVKASLAALASSRCYLTYLTFRERNNYVEDLMIRRIEPAMTYRHELARLFSFDIQS</sequence>
<dbReference type="Pfam" id="PF08326">
    <property type="entry name" value="ACC_central"/>
    <property type="match status" value="1"/>
</dbReference>
<comment type="caution">
    <text evidence="2">The sequence shown here is derived from an EMBL/GenBank/DDBJ whole genome shotgun (WGS) entry which is preliminary data.</text>
</comment>
<dbReference type="EMBL" id="JAAAJB010000672">
    <property type="protein sequence ID" value="KAG0252326.1"/>
    <property type="molecule type" value="Genomic_DNA"/>
</dbReference>
<accession>A0A9P6PTD7</accession>
<dbReference type="GO" id="GO:0006633">
    <property type="term" value="P:fatty acid biosynthetic process"/>
    <property type="evidence" value="ECO:0007669"/>
    <property type="project" value="InterPro"/>
</dbReference>
<evidence type="ECO:0000313" key="3">
    <source>
        <dbReference type="Proteomes" id="UP000807716"/>
    </source>
</evidence>
<dbReference type="Proteomes" id="UP000807716">
    <property type="component" value="Unassembled WGS sequence"/>
</dbReference>